<organism evidence="1 2">
    <name type="scientific">Herbiconiux gentiana</name>
    <dbReference type="NCBI Taxonomy" id="2970912"/>
    <lineage>
        <taxon>Bacteria</taxon>
        <taxon>Bacillati</taxon>
        <taxon>Actinomycetota</taxon>
        <taxon>Actinomycetes</taxon>
        <taxon>Micrococcales</taxon>
        <taxon>Microbacteriaceae</taxon>
        <taxon>Herbiconiux</taxon>
    </lineage>
</organism>
<gene>
    <name evidence="1" type="ORF">NVV95_09005</name>
</gene>
<dbReference type="RefSeq" id="WP_259486209.1">
    <property type="nucleotide sequence ID" value="NZ_JANTEZ010000003.1"/>
</dbReference>
<name>A0ABT2GEN1_9MICO</name>
<keyword evidence="2" id="KW-1185">Reference proteome</keyword>
<reference evidence="1" key="1">
    <citation type="submission" date="2022-08" db="EMBL/GenBank/DDBJ databases">
        <authorList>
            <person name="Deng Y."/>
            <person name="Han X.-F."/>
            <person name="Zhang Y.-Q."/>
        </authorList>
    </citation>
    <scope>NUCLEOTIDE SEQUENCE</scope>
    <source>
        <strain evidence="1">CPCC 205716</strain>
    </source>
</reference>
<accession>A0ABT2GEN1</accession>
<protein>
    <submittedName>
        <fullName evidence="1">Uncharacterized protein</fullName>
    </submittedName>
</protein>
<comment type="caution">
    <text evidence="1">The sequence shown here is derived from an EMBL/GenBank/DDBJ whole genome shotgun (WGS) entry which is preliminary data.</text>
</comment>
<evidence type="ECO:0000313" key="1">
    <source>
        <dbReference type="EMBL" id="MCS5714689.1"/>
    </source>
</evidence>
<sequence>MAVNYRLPHLATLQDIEAWGGRVASRSQLPNLIRRLVLEEVPLVTHLDMPGDEDVDLPGYDGQVASPRKSLLVPEGDSIWEFGTSGDPGGKANKDYKKRTKDPLGADISVTTFVFVTPQRWPGAAAWASKKRAEGKWKDVVVVTSSAILTSLEAAPNTHIWFSELVGIPSNAVMTLSRWWEKFAAPTKGLLTTELLLLGRQEAAARLTKRIQQHERGHTWVQAPSTDDVLAFVFAAIWSAEPELRQSLIEKSLVVFEPGALMFLDRTEGLLILVPFDESLVRQADLTTNHHVILRSSDSGSSWMSLPSVPIVDSAKLLEAAGVEHD</sequence>
<evidence type="ECO:0000313" key="2">
    <source>
        <dbReference type="Proteomes" id="UP001165580"/>
    </source>
</evidence>
<dbReference type="Proteomes" id="UP001165580">
    <property type="component" value="Unassembled WGS sequence"/>
</dbReference>
<proteinExistence type="predicted"/>
<dbReference type="EMBL" id="JANTEZ010000003">
    <property type="protein sequence ID" value="MCS5714689.1"/>
    <property type="molecule type" value="Genomic_DNA"/>
</dbReference>